<evidence type="ECO:0000259" key="2">
    <source>
        <dbReference type="SMART" id="SM00829"/>
    </source>
</evidence>
<evidence type="ECO:0000313" key="3">
    <source>
        <dbReference type="EMBL" id="SHI07728.1"/>
    </source>
</evidence>
<dbReference type="SUPFAM" id="SSF51735">
    <property type="entry name" value="NAD(P)-binding Rossmann-fold domains"/>
    <property type="match status" value="1"/>
</dbReference>
<dbReference type="Proteomes" id="UP000184226">
    <property type="component" value="Unassembled WGS sequence"/>
</dbReference>
<organism evidence="3 4">
    <name type="scientific">Pollutimonas bauzanensis</name>
    <dbReference type="NCBI Taxonomy" id="658167"/>
    <lineage>
        <taxon>Bacteria</taxon>
        <taxon>Pseudomonadati</taxon>
        <taxon>Pseudomonadota</taxon>
        <taxon>Betaproteobacteria</taxon>
        <taxon>Burkholderiales</taxon>
        <taxon>Alcaligenaceae</taxon>
        <taxon>Pollutimonas</taxon>
    </lineage>
</organism>
<sequence length="339" mass="36465">MTTTANSNRRIIYAKRPTGMPTVDCFQLVTVPMPQPGPGQALVRNDYLSVDPYIRMRMEEKDSYTSVMKVGETLVGRTVGQIVASQIAGFEAGDWVVGRLGWQDYSVAEAADLQKIDIDAAPATAYLGSLGSTGITAWVGLMEFGKPKPGETVLVSAASGAVGSVVGQLARQQGCRVVGIAGGPAKCAVVREEFNFDDCVDYKADTFAADLARAVPQGVDVYFDNVGGPILDAVLPLLNNFARIPLCGLVSQYNATEPYGIKNFRELFNHRVTLRGFVLSDHKDLWPLASKSLAQAYAAGQLKYRESITDGLENAPRAFIDMLHGSNVGKQLVRLRAGA</sequence>
<feature type="domain" description="Enoyl reductase (ER)" evidence="2">
    <location>
        <begin position="21"/>
        <end position="333"/>
    </location>
</feature>
<dbReference type="RefSeq" id="WP_073104364.1">
    <property type="nucleotide sequence ID" value="NZ_FQXE01000008.1"/>
</dbReference>
<dbReference type="Gene3D" id="3.40.50.720">
    <property type="entry name" value="NAD(P)-binding Rossmann-like Domain"/>
    <property type="match status" value="1"/>
</dbReference>
<dbReference type="InterPro" id="IPR011032">
    <property type="entry name" value="GroES-like_sf"/>
</dbReference>
<reference evidence="3 4" key="1">
    <citation type="submission" date="2016-11" db="EMBL/GenBank/DDBJ databases">
        <authorList>
            <person name="Jaros S."/>
            <person name="Januszkiewicz K."/>
            <person name="Wedrychowicz H."/>
        </authorList>
    </citation>
    <scope>NUCLEOTIDE SEQUENCE [LARGE SCALE GENOMIC DNA]</scope>
    <source>
        <strain evidence="3 4">CGMCC 1.10190</strain>
    </source>
</reference>
<keyword evidence="1" id="KW-0560">Oxidoreductase</keyword>
<dbReference type="Gene3D" id="3.90.180.10">
    <property type="entry name" value="Medium-chain alcohol dehydrogenases, catalytic domain"/>
    <property type="match status" value="1"/>
</dbReference>
<dbReference type="InterPro" id="IPR013149">
    <property type="entry name" value="ADH-like_C"/>
</dbReference>
<dbReference type="OrthoDB" id="9805663at2"/>
<protein>
    <recommendedName>
        <fullName evidence="2">Enoyl reductase (ER) domain-containing protein</fullName>
    </recommendedName>
</protein>
<evidence type="ECO:0000256" key="1">
    <source>
        <dbReference type="ARBA" id="ARBA00023002"/>
    </source>
</evidence>
<dbReference type="InterPro" id="IPR045010">
    <property type="entry name" value="MDR_fam"/>
</dbReference>
<dbReference type="EMBL" id="FQXE01000008">
    <property type="protein sequence ID" value="SHI07728.1"/>
    <property type="molecule type" value="Genomic_DNA"/>
</dbReference>
<dbReference type="InterPro" id="IPR041694">
    <property type="entry name" value="ADH_N_2"/>
</dbReference>
<dbReference type="SUPFAM" id="SSF50129">
    <property type="entry name" value="GroES-like"/>
    <property type="match status" value="2"/>
</dbReference>
<accession>A0A1M5Y7E3</accession>
<dbReference type="InterPro" id="IPR036291">
    <property type="entry name" value="NAD(P)-bd_dom_sf"/>
</dbReference>
<dbReference type="STRING" id="658167.SAMN04488135_108111"/>
<evidence type="ECO:0000313" key="4">
    <source>
        <dbReference type="Proteomes" id="UP000184226"/>
    </source>
</evidence>
<dbReference type="InterPro" id="IPR020843">
    <property type="entry name" value="ER"/>
</dbReference>
<dbReference type="CDD" id="cd05288">
    <property type="entry name" value="PGDH"/>
    <property type="match status" value="1"/>
</dbReference>
<proteinExistence type="predicted"/>
<dbReference type="SMART" id="SM00829">
    <property type="entry name" value="PKS_ER"/>
    <property type="match status" value="1"/>
</dbReference>
<dbReference type="PANTHER" id="PTHR43205:SF7">
    <property type="entry name" value="PROSTAGLANDIN REDUCTASE 1"/>
    <property type="match status" value="1"/>
</dbReference>
<dbReference type="Pfam" id="PF16884">
    <property type="entry name" value="ADH_N_2"/>
    <property type="match status" value="1"/>
</dbReference>
<keyword evidence="4" id="KW-1185">Reference proteome</keyword>
<name>A0A1M5Y7E3_9BURK</name>
<dbReference type="PANTHER" id="PTHR43205">
    <property type="entry name" value="PROSTAGLANDIN REDUCTASE"/>
    <property type="match status" value="1"/>
</dbReference>
<gene>
    <name evidence="3" type="ORF">SAMN04488135_108111</name>
</gene>
<dbReference type="GO" id="GO:0016628">
    <property type="term" value="F:oxidoreductase activity, acting on the CH-CH group of donors, NAD or NADP as acceptor"/>
    <property type="evidence" value="ECO:0007669"/>
    <property type="project" value="InterPro"/>
</dbReference>
<dbReference type="FunFam" id="3.40.50.720:FF:000121">
    <property type="entry name" value="Prostaglandin reductase 2"/>
    <property type="match status" value="1"/>
</dbReference>
<dbReference type="Pfam" id="PF00107">
    <property type="entry name" value="ADH_zinc_N"/>
    <property type="match status" value="1"/>
</dbReference>
<dbReference type="AlphaFoldDB" id="A0A1M5Y7E3"/>